<dbReference type="InterPro" id="IPR018786">
    <property type="entry name" value="Mit_KHE1"/>
</dbReference>
<feature type="coiled-coil region" evidence="1">
    <location>
        <begin position="258"/>
        <end position="288"/>
    </location>
</feature>
<dbReference type="GO" id="GO:0005743">
    <property type="term" value="C:mitochondrial inner membrane"/>
    <property type="evidence" value="ECO:0007669"/>
    <property type="project" value="TreeGrafter"/>
</dbReference>
<dbReference type="AlphaFoldDB" id="A0A8K0R5I4"/>
<sequence>MRLFLLPISTRRSLIYCEKLHDKAPKDRSIIDKVSIKANETWAAWEKDTKAIWDWKKKVTYYGNHALKRIPYEEWGLKTLPALTAQRKKSIMEGKEKYEVMFPGMYLKQEKLPGILEKLAKERQLMHRSKLIWSVVIMPFTAPFMLIPVIPNLPFFYVLYRAYSHWKALTGSKHLEFLLKHNLPTPTPSWALDEVYTAGLMYPTRALSRAAPRPTKEQAEEVARVVHQQTNNDTEDVMVLQRWNGKLIAEQFQLPDMEVEIERAVEQVEKSIKSKEELMEEKLELEKATGKDGERAKDALPEHITAKIHQEAEHVADQAKKEAESGVTEAKEKLGGEDAKKPNMEKRGS</sequence>
<protein>
    <submittedName>
        <fullName evidence="4">Mitochondrial K+-H+ exchange-related-domain-containing protein</fullName>
    </submittedName>
</protein>
<evidence type="ECO:0000256" key="3">
    <source>
        <dbReference type="SAM" id="Phobius"/>
    </source>
</evidence>
<feature type="transmembrane region" description="Helical" evidence="3">
    <location>
        <begin position="131"/>
        <end position="150"/>
    </location>
</feature>
<keyword evidence="3" id="KW-0472">Membrane</keyword>
<name>A0A8K0R5I4_9PLEO</name>
<proteinExistence type="predicted"/>
<dbReference type="Proteomes" id="UP000813461">
    <property type="component" value="Unassembled WGS sequence"/>
</dbReference>
<dbReference type="GO" id="GO:0006813">
    <property type="term" value="P:potassium ion transport"/>
    <property type="evidence" value="ECO:0007669"/>
    <property type="project" value="TreeGrafter"/>
</dbReference>
<dbReference type="OrthoDB" id="5562676at2759"/>
<comment type="caution">
    <text evidence="4">The sequence shown here is derived from an EMBL/GenBank/DDBJ whole genome shotgun (WGS) entry which is preliminary data.</text>
</comment>
<dbReference type="PANTHER" id="PTHR28062:SF1">
    <property type="entry name" value="TRANSMEMBRANE PROTEIN"/>
    <property type="match status" value="1"/>
</dbReference>
<dbReference type="PANTHER" id="PTHR28062">
    <property type="entry name" value="K+-H+ EXCHANGE-LIKE PROTEIN"/>
    <property type="match status" value="1"/>
</dbReference>
<feature type="region of interest" description="Disordered" evidence="2">
    <location>
        <begin position="309"/>
        <end position="349"/>
    </location>
</feature>
<keyword evidence="1" id="KW-0175">Coiled coil</keyword>
<evidence type="ECO:0000313" key="4">
    <source>
        <dbReference type="EMBL" id="KAH7084403.1"/>
    </source>
</evidence>
<reference evidence="4" key="1">
    <citation type="journal article" date="2021" name="Nat. Commun.">
        <title>Genetic determinants of endophytism in the Arabidopsis root mycobiome.</title>
        <authorList>
            <person name="Mesny F."/>
            <person name="Miyauchi S."/>
            <person name="Thiergart T."/>
            <person name="Pickel B."/>
            <person name="Atanasova L."/>
            <person name="Karlsson M."/>
            <person name="Huettel B."/>
            <person name="Barry K.W."/>
            <person name="Haridas S."/>
            <person name="Chen C."/>
            <person name="Bauer D."/>
            <person name="Andreopoulos W."/>
            <person name="Pangilinan J."/>
            <person name="LaButti K."/>
            <person name="Riley R."/>
            <person name="Lipzen A."/>
            <person name="Clum A."/>
            <person name="Drula E."/>
            <person name="Henrissat B."/>
            <person name="Kohler A."/>
            <person name="Grigoriev I.V."/>
            <person name="Martin F.M."/>
            <person name="Hacquard S."/>
        </authorList>
    </citation>
    <scope>NUCLEOTIDE SEQUENCE</scope>
    <source>
        <strain evidence="4">MPI-SDFR-AT-0120</strain>
    </source>
</reference>
<keyword evidence="5" id="KW-1185">Reference proteome</keyword>
<organism evidence="4 5">
    <name type="scientific">Paraphoma chrysanthemicola</name>
    <dbReference type="NCBI Taxonomy" id="798071"/>
    <lineage>
        <taxon>Eukaryota</taxon>
        <taxon>Fungi</taxon>
        <taxon>Dikarya</taxon>
        <taxon>Ascomycota</taxon>
        <taxon>Pezizomycotina</taxon>
        <taxon>Dothideomycetes</taxon>
        <taxon>Pleosporomycetidae</taxon>
        <taxon>Pleosporales</taxon>
        <taxon>Pleosporineae</taxon>
        <taxon>Phaeosphaeriaceae</taxon>
        <taxon>Paraphoma</taxon>
    </lineage>
</organism>
<dbReference type="EMBL" id="JAGMVJ010000012">
    <property type="protein sequence ID" value="KAH7084403.1"/>
    <property type="molecule type" value="Genomic_DNA"/>
</dbReference>
<keyword evidence="3" id="KW-1133">Transmembrane helix</keyword>
<gene>
    <name evidence="4" type="ORF">FB567DRAFT_528920</name>
</gene>
<evidence type="ECO:0000256" key="2">
    <source>
        <dbReference type="SAM" id="MobiDB-lite"/>
    </source>
</evidence>
<evidence type="ECO:0000256" key="1">
    <source>
        <dbReference type="SAM" id="Coils"/>
    </source>
</evidence>
<dbReference type="Pfam" id="PF10173">
    <property type="entry name" value="Mit_KHE1"/>
    <property type="match status" value="1"/>
</dbReference>
<accession>A0A8K0R5I4</accession>
<keyword evidence="3" id="KW-0812">Transmembrane</keyword>
<evidence type="ECO:0000313" key="5">
    <source>
        <dbReference type="Proteomes" id="UP000813461"/>
    </source>
</evidence>
<dbReference type="GO" id="GO:1902600">
    <property type="term" value="P:proton transmembrane transport"/>
    <property type="evidence" value="ECO:0007669"/>
    <property type="project" value="TreeGrafter"/>
</dbReference>